<evidence type="ECO:0000313" key="2">
    <source>
        <dbReference type="EMBL" id="CAG8799688.1"/>
    </source>
</evidence>
<dbReference type="Proteomes" id="UP000789901">
    <property type="component" value="Unassembled WGS sequence"/>
</dbReference>
<feature type="region of interest" description="Disordered" evidence="1">
    <location>
        <begin position="124"/>
        <end position="162"/>
    </location>
</feature>
<name>A0ABN7VVV3_GIGMA</name>
<organism evidence="2 3">
    <name type="scientific">Gigaspora margarita</name>
    <dbReference type="NCBI Taxonomy" id="4874"/>
    <lineage>
        <taxon>Eukaryota</taxon>
        <taxon>Fungi</taxon>
        <taxon>Fungi incertae sedis</taxon>
        <taxon>Mucoromycota</taxon>
        <taxon>Glomeromycotina</taxon>
        <taxon>Glomeromycetes</taxon>
        <taxon>Diversisporales</taxon>
        <taxon>Gigasporaceae</taxon>
        <taxon>Gigaspora</taxon>
    </lineage>
</organism>
<proteinExistence type="predicted"/>
<evidence type="ECO:0000256" key="1">
    <source>
        <dbReference type="SAM" id="MobiDB-lite"/>
    </source>
</evidence>
<comment type="caution">
    <text evidence="2">The sequence shown here is derived from an EMBL/GenBank/DDBJ whole genome shotgun (WGS) entry which is preliminary data.</text>
</comment>
<dbReference type="EMBL" id="CAJVQB010022469">
    <property type="protein sequence ID" value="CAG8799688.1"/>
    <property type="molecule type" value="Genomic_DNA"/>
</dbReference>
<protein>
    <submittedName>
        <fullName evidence="2">41195_t:CDS:1</fullName>
    </submittedName>
</protein>
<feature type="compositionally biased region" description="Polar residues" evidence="1">
    <location>
        <begin position="124"/>
        <end position="142"/>
    </location>
</feature>
<accession>A0ABN7VVV3</accession>
<reference evidence="2 3" key="1">
    <citation type="submission" date="2021-06" db="EMBL/GenBank/DDBJ databases">
        <authorList>
            <person name="Kallberg Y."/>
            <person name="Tangrot J."/>
            <person name="Rosling A."/>
        </authorList>
    </citation>
    <scope>NUCLEOTIDE SEQUENCE [LARGE SCALE GENOMIC DNA]</scope>
    <source>
        <strain evidence="2 3">120-4 pot B 10/14</strain>
    </source>
</reference>
<feature type="compositionally biased region" description="Basic residues" evidence="1">
    <location>
        <begin position="143"/>
        <end position="157"/>
    </location>
</feature>
<gene>
    <name evidence="2" type="ORF">GMARGA_LOCUS22835</name>
</gene>
<sequence length="323" mass="37609">MEKESNSCFSRFSTSDDGQKVVIMLGGTRNSGVFRKISKPPSSTRVTSTSISIKHNSAIKSFHEIKGDPIMIKHETISGNHTTHIQKSTHRVEHIHRPRQFTNQMTQSSCKINSSVADCQPQTQTINHESNLPNTSKSTNGNKKSRQLAIKSKKSKNSYKQDDDADIFSDDEFDEKKADQSLLKLVKNQLLSYIEEKPSRKFKSGEYTWTEIKPYVVNMHFPRFRQYLKDKNIIAPNAMIFRCIKDLHISRRDVWLKKRRRERERISEEKMKAVEPAETRPSVMNRDNCEYFEFTCFYHFASNLKLTDIVPNILIKYREQLPL</sequence>
<keyword evidence="3" id="KW-1185">Reference proteome</keyword>
<evidence type="ECO:0000313" key="3">
    <source>
        <dbReference type="Proteomes" id="UP000789901"/>
    </source>
</evidence>